<dbReference type="InterPro" id="IPR003374">
    <property type="entry name" value="ApbE-like_sf"/>
</dbReference>
<sequence length="74" mass="7604">MIDPRTGAPTDGGLRTATVWAPTCVEANTYSTAALVWGRSAAARLGLAGVAARLVDDEGVVRPVGPWPGEERAA</sequence>
<reference evidence="2" key="1">
    <citation type="journal article" date="2019" name="Int. J. Syst. Evol. Microbiol.">
        <title>The Global Catalogue of Microorganisms (GCM) 10K type strain sequencing project: providing services to taxonomists for standard genome sequencing and annotation.</title>
        <authorList>
            <consortium name="The Broad Institute Genomics Platform"/>
            <consortium name="The Broad Institute Genome Sequencing Center for Infectious Disease"/>
            <person name="Wu L."/>
            <person name="Ma J."/>
        </authorList>
    </citation>
    <scope>NUCLEOTIDE SEQUENCE [LARGE SCALE GENOMIC DNA]</scope>
    <source>
        <strain evidence="2">JCM 11813</strain>
    </source>
</reference>
<proteinExistence type="predicted"/>
<evidence type="ECO:0000313" key="1">
    <source>
        <dbReference type="EMBL" id="GAA1157614.1"/>
    </source>
</evidence>
<evidence type="ECO:0000313" key="2">
    <source>
        <dbReference type="Proteomes" id="UP001499979"/>
    </source>
</evidence>
<accession>A0ABN1ULZ6</accession>
<dbReference type="InterPro" id="IPR024932">
    <property type="entry name" value="ApbE"/>
</dbReference>
<dbReference type="SUPFAM" id="SSF143631">
    <property type="entry name" value="ApbE-like"/>
    <property type="match status" value="1"/>
</dbReference>
<protein>
    <submittedName>
        <fullName evidence="1">Uncharacterized protein</fullName>
    </submittedName>
</protein>
<dbReference type="EMBL" id="BAAAJE010000023">
    <property type="protein sequence ID" value="GAA1157614.1"/>
    <property type="molecule type" value="Genomic_DNA"/>
</dbReference>
<dbReference type="Pfam" id="PF02424">
    <property type="entry name" value="ApbE"/>
    <property type="match status" value="1"/>
</dbReference>
<gene>
    <name evidence="1" type="ORF">GCM10009606_39490</name>
</gene>
<comment type="caution">
    <text evidence="1">The sequence shown here is derived from an EMBL/GenBank/DDBJ whole genome shotgun (WGS) entry which is preliminary data.</text>
</comment>
<dbReference type="Gene3D" id="3.10.520.10">
    <property type="entry name" value="ApbE-like domains"/>
    <property type="match status" value="1"/>
</dbReference>
<keyword evidence="2" id="KW-1185">Reference proteome</keyword>
<organism evidence="1 2">
    <name type="scientific">Nocardioides aquiterrae</name>
    <dbReference type="NCBI Taxonomy" id="203799"/>
    <lineage>
        <taxon>Bacteria</taxon>
        <taxon>Bacillati</taxon>
        <taxon>Actinomycetota</taxon>
        <taxon>Actinomycetes</taxon>
        <taxon>Propionibacteriales</taxon>
        <taxon>Nocardioidaceae</taxon>
        <taxon>Nocardioides</taxon>
    </lineage>
</organism>
<name>A0ABN1ULZ6_9ACTN</name>
<dbReference type="Proteomes" id="UP001499979">
    <property type="component" value="Unassembled WGS sequence"/>
</dbReference>